<dbReference type="SMART" id="SM00698">
    <property type="entry name" value="MORN"/>
    <property type="match status" value="2"/>
</dbReference>
<sequence length="163" mass="18352">MHSSEQLSTFYQYYLFCRLNSLNANATSILCHRNRDRYAGEYFGDKVHGFGVYHFANGHCYEGSWHEGRKQGYGMYTFRNGEMRCGEWHGGNLKTPLSPLTDAVLQAVQAARRTAENAIDLRRVDEKVDKAVTAANRAATAARVAAVKAVQNRIHGKFCDTNI</sequence>
<dbReference type="Gene3D" id="2.20.110.10">
    <property type="entry name" value="Histone H3 K4-specific methyltransferase SET7/9 N-terminal domain"/>
    <property type="match status" value="1"/>
</dbReference>
<dbReference type="Pfam" id="PF02493">
    <property type="entry name" value="MORN"/>
    <property type="match status" value="2"/>
</dbReference>
<keyword evidence="1" id="KW-0677">Repeat</keyword>
<gene>
    <name evidence="2" type="ORF">Sradi_2395800</name>
</gene>
<accession>A0AAW2SGR4</accession>
<reference evidence="2" key="1">
    <citation type="submission" date="2020-06" db="EMBL/GenBank/DDBJ databases">
        <authorList>
            <person name="Li T."/>
            <person name="Hu X."/>
            <person name="Zhang T."/>
            <person name="Song X."/>
            <person name="Zhang H."/>
            <person name="Dai N."/>
            <person name="Sheng W."/>
            <person name="Hou X."/>
            <person name="Wei L."/>
        </authorList>
    </citation>
    <scope>NUCLEOTIDE SEQUENCE</scope>
    <source>
        <strain evidence="2">G02</strain>
        <tissue evidence="2">Leaf</tissue>
    </source>
</reference>
<proteinExistence type="predicted"/>
<evidence type="ECO:0000256" key="1">
    <source>
        <dbReference type="ARBA" id="ARBA00022737"/>
    </source>
</evidence>
<dbReference type="InterPro" id="IPR003409">
    <property type="entry name" value="MORN"/>
</dbReference>
<dbReference type="GO" id="GO:0016020">
    <property type="term" value="C:membrane"/>
    <property type="evidence" value="ECO:0007669"/>
    <property type="project" value="UniProtKB-ARBA"/>
</dbReference>
<dbReference type="EMBL" id="JACGWJ010000010">
    <property type="protein sequence ID" value="KAL0391730.1"/>
    <property type="molecule type" value="Genomic_DNA"/>
</dbReference>
<name>A0AAW2SGR4_SESRA</name>
<dbReference type="PANTHER" id="PTHR43215:SF14">
    <property type="entry name" value="RADIAL SPOKE HEAD 1 HOMOLOG"/>
    <property type="match status" value="1"/>
</dbReference>
<reference evidence="2" key="2">
    <citation type="journal article" date="2024" name="Plant">
        <title>Genomic evolution and insights into agronomic trait innovations of Sesamum species.</title>
        <authorList>
            <person name="Miao H."/>
            <person name="Wang L."/>
            <person name="Qu L."/>
            <person name="Liu H."/>
            <person name="Sun Y."/>
            <person name="Le M."/>
            <person name="Wang Q."/>
            <person name="Wei S."/>
            <person name="Zheng Y."/>
            <person name="Lin W."/>
            <person name="Duan Y."/>
            <person name="Cao H."/>
            <person name="Xiong S."/>
            <person name="Wang X."/>
            <person name="Wei L."/>
            <person name="Li C."/>
            <person name="Ma Q."/>
            <person name="Ju M."/>
            <person name="Zhao R."/>
            <person name="Li G."/>
            <person name="Mu C."/>
            <person name="Tian Q."/>
            <person name="Mei H."/>
            <person name="Zhang T."/>
            <person name="Gao T."/>
            <person name="Zhang H."/>
        </authorList>
    </citation>
    <scope>NUCLEOTIDE SEQUENCE</scope>
    <source>
        <strain evidence="2">G02</strain>
    </source>
</reference>
<dbReference type="AlphaFoldDB" id="A0AAW2SGR4"/>
<dbReference type="PANTHER" id="PTHR43215">
    <property type="entry name" value="RADIAL SPOKE HEAD 1 HOMOLOG"/>
    <property type="match status" value="1"/>
</dbReference>
<comment type="caution">
    <text evidence="2">The sequence shown here is derived from an EMBL/GenBank/DDBJ whole genome shotgun (WGS) entry which is preliminary data.</text>
</comment>
<dbReference type="SUPFAM" id="SSF82185">
    <property type="entry name" value="Histone H3 K4-specific methyltransferase SET7/9 N-terminal domain"/>
    <property type="match status" value="1"/>
</dbReference>
<protein>
    <submittedName>
        <fullName evidence="2">Uncharacterized protein</fullName>
    </submittedName>
</protein>
<evidence type="ECO:0000313" key="2">
    <source>
        <dbReference type="EMBL" id="KAL0391730.1"/>
    </source>
</evidence>
<organism evidence="2">
    <name type="scientific">Sesamum radiatum</name>
    <name type="common">Black benniseed</name>
    <dbReference type="NCBI Taxonomy" id="300843"/>
    <lineage>
        <taxon>Eukaryota</taxon>
        <taxon>Viridiplantae</taxon>
        <taxon>Streptophyta</taxon>
        <taxon>Embryophyta</taxon>
        <taxon>Tracheophyta</taxon>
        <taxon>Spermatophyta</taxon>
        <taxon>Magnoliopsida</taxon>
        <taxon>eudicotyledons</taxon>
        <taxon>Gunneridae</taxon>
        <taxon>Pentapetalae</taxon>
        <taxon>asterids</taxon>
        <taxon>lamiids</taxon>
        <taxon>Lamiales</taxon>
        <taxon>Pedaliaceae</taxon>
        <taxon>Sesamum</taxon>
    </lineage>
</organism>